<evidence type="ECO:0000313" key="1">
    <source>
        <dbReference type="EMBL" id="MBW98798.1"/>
    </source>
</evidence>
<proteinExistence type="predicted"/>
<dbReference type="AlphaFoldDB" id="A0A2P2JZA3"/>
<accession>A0A2P2JZA3</accession>
<organism evidence="1">
    <name type="scientific">Rhizophora mucronata</name>
    <name type="common">Asiatic mangrove</name>
    <dbReference type="NCBI Taxonomy" id="61149"/>
    <lineage>
        <taxon>Eukaryota</taxon>
        <taxon>Viridiplantae</taxon>
        <taxon>Streptophyta</taxon>
        <taxon>Embryophyta</taxon>
        <taxon>Tracheophyta</taxon>
        <taxon>Spermatophyta</taxon>
        <taxon>Magnoliopsida</taxon>
        <taxon>eudicotyledons</taxon>
        <taxon>Gunneridae</taxon>
        <taxon>Pentapetalae</taxon>
        <taxon>rosids</taxon>
        <taxon>fabids</taxon>
        <taxon>Malpighiales</taxon>
        <taxon>Rhizophoraceae</taxon>
        <taxon>Rhizophora</taxon>
    </lineage>
</organism>
<sequence>MQSLWKCDVPGVIHSIFGKYHCRVSITFFYIYQSLVHAPWYIVKPIRICFWTNW</sequence>
<protein>
    <submittedName>
        <fullName evidence="1">Uncharacterized protein</fullName>
    </submittedName>
</protein>
<name>A0A2P2JZA3_RHIMU</name>
<dbReference type="EMBL" id="GGEC01018315">
    <property type="protein sequence ID" value="MBW98798.1"/>
    <property type="molecule type" value="Transcribed_RNA"/>
</dbReference>
<reference evidence="1" key="1">
    <citation type="submission" date="2018-02" db="EMBL/GenBank/DDBJ databases">
        <title>Rhizophora mucronata_Transcriptome.</title>
        <authorList>
            <person name="Meera S.P."/>
            <person name="Sreeshan A."/>
            <person name="Augustine A."/>
        </authorList>
    </citation>
    <scope>NUCLEOTIDE SEQUENCE</scope>
    <source>
        <tissue evidence="1">Leaf</tissue>
    </source>
</reference>